<evidence type="ECO:0000313" key="1">
    <source>
        <dbReference type="EMBL" id="CAG8694476.1"/>
    </source>
</evidence>
<gene>
    <name evidence="1" type="ORF">GMARGA_LOCUS11724</name>
</gene>
<proteinExistence type="predicted"/>
<accession>A0ABN7UX18</accession>
<dbReference type="EMBL" id="CAJVQB010006951">
    <property type="protein sequence ID" value="CAG8694476.1"/>
    <property type="molecule type" value="Genomic_DNA"/>
</dbReference>
<protein>
    <submittedName>
        <fullName evidence="1">24825_t:CDS:1</fullName>
    </submittedName>
</protein>
<reference evidence="1 2" key="1">
    <citation type="submission" date="2021-06" db="EMBL/GenBank/DDBJ databases">
        <authorList>
            <person name="Kallberg Y."/>
            <person name="Tangrot J."/>
            <person name="Rosling A."/>
        </authorList>
    </citation>
    <scope>NUCLEOTIDE SEQUENCE [LARGE SCALE GENOMIC DNA]</scope>
    <source>
        <strain evidence="1 2">120-4 pot B 10/14</strain>
    </source>
</reference>
<evidence type="ECO:0000313" key="2">
    <source>
        <dbReference type="Proteomes" id="UP000789901"/>
    </source>
</evidence>
<organism evidence="1 2">
    <name type="scientific">Gigaspora margarita</name>
    <dbReference type="NCBI Taxonomy" id="4874"/>
    <lineage>
        <taxon>Eukaryota</taxon>
        <taxon>Fungi</taxon>
        <taxon>Fungi incertae sedis</taxon>
        <taxon>Mucoromycota</taxon>
        <taxon>Glomeromycotina</taxon>
        <taxon>Glomeromycetes</taxon>
        <taxon>Diversisporales</taxon>
        <taxon>Gigasporaceae</taxon>
        <taxon>Gigaspora</taxon>
    </lineage>
</organism>
<name>A0ABN7UX18_GIGMA</name>
<sequence>MKIDISQKESKTCLLYNKPKPLFEPNGANLELITILTCLHSFHLRYNNNIQIFLKEEEYLVKKLFKYLPKEPQNFSPTSKSMGIENSITSEMIFIKLYDKIVQAKKILEKKT</sequence>
<keyword evidence="2" id="KW-1185">Reference proteome</keyword>
<dbReference type="Proteomes" id="UP000789901">
    <property type="component" value="Unassembled WGS sequence"/>
</dbReference>
<comment type="caution">
    <text evidence="1">The sequence shown here is derived from an EMBL/GenBank/DDBJ whole genome shotgun (WGS) entry which is preliminary data.</text>
</comment>